<dbReference type="GO" id="GO:0006096">
    <property type="term" value="P:glycolytic process"/>
    <property type="evidence" value="ECO:0007669"/>
    <property type="project" value="InterPro"/>
</dbReference>
<evidence type="ECO:0000256" key="3">
    <source>
        <dbReference type="RuleBase" id="RU004046"/>
    </source>
</evidence>
<dbReference type="GO" id="GO:0005536">
    <property type="term" value="F:D-glucose binding"/>
    <property type="evidence" value="ECO:0007669"/>
    <property type="project" value="InterPro"/>
</dbReference>
<accession>A0A238KYJ6</accession>
<dbReference type="CDD" id="cd24008">
    <property type="entry name" value="ASKHA_NBD_GLK"/>
    <property type="match status" value="1"/>
</dbReference>
<dbReference type="PANTHER" id="PTHR47690">
    <property type="entry name" value="GLUCOKINASE"/>
    <property type="match status" value="1"/>
</dbReference>
<dbReference type="InterPro" id="IPR043129">
    <property type="entry name" value="ATPase_NBD"/>
</dbReference>
<dbReference type="RefSeq" id="WP_097806132.1">
    <property type="nucleotide sequence ID" value="NZ_FXYH01000016.1"/>
</dbReference>
<dbReference type="OrthoDB" id="9800595at2"/>
<dbReference type="GO" id="GO:0004340">
    <property type="term" value="F:glucokinase activity"/>
    <property type="evidence" value="ECO:0007669"/>
    <property type="project" value="UniProtKB-EC"/>
</dbReference>
<gene>
    <name evidence="4" type="primary">glk</name>
    <name evidence="4" type="ORF">PEV8663_03669</name>
</gene>
<dbReference type="InterPro" id="IPR003836">
    <property type="entry name" value="Glucokinase"/>
</dbReference>
<keyword evidence="5" id="KW-1185">Reference proteome</keyword>
<dbReference type="SUPFAM" id="SSF53067">
    <property type="entry name" value="Actin-like ATPase domain"/>
    <property type="match status" value="1"/>
</dbReference>
<organism evidence="4 5">
    <name type="scientific">Pelagimonas varians</name>
    <dbReference type="NCBI Taxonomy" id="696760"/>
    <lineage>
        <taxon>Bacteria</taxon>
        <taxon>Pseudomonadati</taxon>
        <taxon>Pseudomonadota</taxon>
        <taxon>Alphaproteobacteria</taxon>
        <taxon>Rhodobacterales</taxon>
        <taxon>Roseobacteraceae</taxon>
        <taxon>Pelagimonas</taxon>
    </lineage>
</organism>
<proteinExistence type="inferred from homology"/>
<comment type="similarity">
    <text evidence="3">Belongs to the bacterial glucokinase family.</text>
</comment>
<dbReference type="GO" id="GO:0005829">
    <property type="term" value="C:cytosol"/>
    <property type="evidence" value="ECO:0007669"/>
    <property type="project" value="TreeGrafter"/>
</dbReference>
<evidence type="ECO:0000256" key="1">
    <source>
        <dbReference type="ARBA" id="ARBA00022679"/>
    </source>
</evidence>
<dbReference type="Pfam" id="PF02685">
    <property type="entry name" value="Glucokinase"/>
    <property type="match status" value="1"/>
</dbReference>
<evidence type="ECO:0000313" key="5">
    <source>
        <dbReference type="Proteomes" id="UP000220836"/>
    </source>
</evidence>
<evidence type="ECO:0000313" key="4">
    <source>
        <dbReference type="EMBL" id="SMX47893.1"/>
    </source>
</evidence>
<dbReference type="GO" id="GO:0005524">
    <property type="term" value="F:ATP binding"/>
    <property type="evidence" value="ECO:0007669"/>
    <property type="project" value="InterPro"/>
</dbReference>
<sequence>MKQFKAVVADIGGTNTRVALTSGTHVRHDTIRRFRNCENSGIEPILKQYLAELQEQPEAVCIDMAGPVHEGIGTLTNLDWRIDSTSVAETTGAKTVALLNDMQAMGHALAHIGPDSLQQLLPGLPASNTEMAVRLVVNVGTGLNMAPVYRTGGHTSVPPAEAGHVSLPAQTAQELRLLEWIAESHGTPSFEEALSGRGLEHVYAFHCKEDGAGDLLEAAQIMRAYGEGQDRAIRTLRMFTRFAGRYASDLAMITLPFGGIYLVGGVMSHVGPHLLDLGFAEAFADKGRFSEFMAQFPVHLMTDDYAPLAGCAGHLSEKMGLDG</sequence>
<reference evidence="4 5" key="1">
    <citation type="submission" date="2017-05" db="EMBL/GenBank/DDBJ databases">
        <authorList>
            <person name="Song R."/>
            <person name="Chenine A.L."/>
            <person name="Ruprecht R.M."/>
        </authorList>
    </citation>
    <scope>NUCLEOTIDE SEQUENCE [LARGE SCALE GENOMIC DNA]</scope>
    <source>
        <strain evidence="4 5">CECT 8663</strain>
    </source>
</reference>
<dbReference type="Gene3D" id="3.40.367.20">
    <property type="match status" value="1"/>
</dbReference>
<protein>
    <submittedName>
        <fullName evidence="4">Glucokinase</fullName>
        <ecNumber evidence="4">2.7.1.2</ecNumber>
    </submittedName>
</protein>
<name>A0A238KYJ6_9RHOB</name>
<dbReference type="Gene3D" id="3.30.420.40">
    <property type="match status" value="1"/>
</dbReference>
<evidence type="ECO:0000256" key="2">
    <source>
        <dbReference type="ARBA" id="ARBA00022777"/>
    </source>
</evidence>
<dbReference type="PANTHER" id="PTHR47690:SF1">
    <property type="entry name" value="GLUCOKINASE"/>
    <property type="match status" value="1"/>
</dbReference>
<keyword evidence="1 4" id="KW-0808">Transferase</keyword>
<dbReference type="AlphaFoldDB" id="A0A238KYJ6"/>
<keyword evidence="2 4" id="KW-0418">Kinase</keyword>
<dbReference type="EC" id="2.7.1.2" evidence="4"/>
<dbReference type="EMBL" id="FXYH01000016">
    <property type="protein sequence ID" value="SMX47893.1"/>
    <property type="molecule type" value="Genomic_DNA"/>
</dbReference>
<dbReference type="Proteomes" id="UP000220836">
    <property type="component" value="Unassembled WGS sequence"/>
</dbReference>
<dbReference type="InterPro" id="IPR050201">
    <property type="entry name" value="Bacterial_glucokinase"/>
</dbReference>